<dbReference type="Proteomes" id="UP000502035">
    <property type="component" value="Chromosome"/>
</dbReference>
<evidence type="ECO:0000313" key="3">
    <source>
        <dbReference type="EMBL" id="QIK74623.1"/>
    </source>
</evidence>
<evidence type="ECO:0008006" key="5">
    <source>
        <dbReference type="Google" id="ProtNLM"/>
    </source>
</evidence>
<name>A0A6G7YCV1_9ACTN</name>
<feature type="transmembrane region" description="Helical" evidence="2">
    <location>
        <begin position="42"/>
        <end position="63"/>
    </location>
</feature>
<dbReference type="AlphaFoldDB" id="A0A6G7YCV1"/>
<feature type="transmembrane region" description="Helical" evidence="2">
    <location>
        <begin position="5"/>
        <end position="22"/>
    </location>
</feature>
<feature type="compositionally biased region" description="Basic and acidic residues" evidence="1">
    <location>
        <begin position="84"/>
        <end position="94"/>
    </location>
</feature>
<protein>
    <recommendedName>
        <fullName evidence="5">LapA family protein</fullName>
    </recommendedName>
</protein>
<dbReference type="RefSeq" id="WP_166314910.1">
    <property type="nucleotide sequence ID" value="NZ_CP049866.1"/>
</dbReference>
<evidence type="ECO:0000256" key="1">
    <source>
        <dbReference type="SAM" id="MobiDB-lite"/>
    </source>
</evidence>
<gene>
    <name evidence="3" type="ORF">G7071_03430</name>
</gene>
<keyword evidence="4" id="KW-1185">Reference proteome</keyword>
<sequence>MVILGMLLIMVGVIAILAALFVSEPGTGGELLGFDVTTFESFLVGVAAGAAILWGVSILKWGTKRGLAHRKERKELKKLSTRLDQVESERHDQHPATGSTDTRTEGPGSTDTGRHDGPAAGGTRPS</sequence>
<reference evidence="3 4" key="1">
    <citation type="submission" date="2020-03" db="EMBL/GenBank/DDBJ databases">
        <title>Nocardioides sp. nov., isolated from fish.</title>
        <authorList>
            <person name="Hyun D.-W."/>
            <person name="Bae J.-W."/>
        </authorList>
    </citation>
    <scope>NUCLEOTIDE SEQUENCE [LARGE SCALE GENOMIC DNA]</scope>
    <source>
        <strain evidence="3 4">HDW12A</strain>
    </source>
</reference>
<evidence type="ECO:0000313" key="4">
    <source>
        <dbReference type="Proteomes" id="UP000502035"/>
    </source>
</evidence>
<organism evidence="3 4">
    <name type="scientific">Nocardioides piscis</name>
    <dbReference type="NCBI Taxonomy" id="2714938"/>
    <lineage>
        <taxon>Bacteria</taxon>
        <taxon>Bacillati</taxon>
        <taxon>Actinomycetota</taxon>
        <taxon>Actinomycetes</taxon>
        <taxon>Propionibacteriales</taxon>
        <taxon>Nocardioidaceae</taxon>
        <taxon>Nocardioides</taxon>
    </lineage>
</organism>
<dbReference type="KEGG" id="npi:G7071_03430"/>
<feature type="compositionally biased region" description="Polar residues" evidence="1">
    <location>
        <begin position="96"/>
        <end position="111"/>
    </location>
</feature>
<proteinExistence type="predicted"/>
<keyword evidence="2" id="KW-0472">Membrane</keyword>
<feature type="region of interest" description="Disordered" evidence="1">
    <location>
        <begin position="78"/>
        <end position="126"/>
    </location>
</feature>
<accession>A0A6G7YCV1</accession>
<keyword evidence="2" id="KW-1133">Transmembrane helix</keyword>
<dbReference type="EMBL" id="CP049866">
    <property type="protein sequence ID" value="QIK74623.1"/>
    <property type="molecule type" value="Genomic_DNA"/>
</dbReference>
<keyword evidence="2" id="KW-0812">Transmembrane</keyword>
<evidence type="ECO:0000256" key="2">
    <source>
        <dbReference type="SAM" id="Phobius"/>
    </source>
</evidence>